<evidence type="ECO:0000313" key="3">
    <source>
        <dbReference type="Proteomes" id="UP001283361"/>
    </source>
</evidence>
<dbReference type="AlphaFoldDB" id="A0AAE1CVR7"/>
<comment type="caution">
    <text evidence="2">The sequence shown here is derived from an EMBL/GenBank/DDBJ whole genome shotgun (WGS) entry which is preliminary data.</text>
</comment>
<name>A0AAE1CVR7_9GAST</name>
<sequence>MLPHFKRFVKWLGTSCLSTDALQAASTRSRLDGTSRQPVQNRTRKPKVGLPPPPPIELQTIITDAQVVQTRPESLRCPSSPMSTHESRTMEKFNGQEEDCNQHVQPLMSPSSHPQLAETNLTAAPSRIINLFLRLGPDGDEFVCVEIQATVPMSKGVDRTELTISHTGSQTFGKDCKALSGHLRSSADHVHDIDKSEHKYQSVCIGDEKSGAILIPIEIGLKSTLQSISMKLRLSEFNCHKLGLIVLSSSVAKPCSTDILTDAVACLYTPANSLPPNAEVGCSTSNVKQNFRYRQKFL</sequence>
<dbReference type="EMBL" id="JAWDGP010006542">
    <property type="protein sequence ID" value="KAK3739244.1"/>
    <property type="molecule type" value="Genomic_DNA"/>
</dbReference>
<gene>
    <name evidence="2" type="ORF">RRG08_008105</name>
</gene>
<reference evidence="2" key="1">
    <citation type="journal article" date="2023" name="G3 (Bethesda)">
        <title>A reference genome for the long-term kleptoplast-retaining sea slug Elysia crispata morphotype clarki.</title>
        <authorList>
            <person name="Eastman K.E."/>
            <person name="Pendleton A.L."/>
            <person name="Shaikh M.A."/>
            <person name="Suttiyut T."/>
            <person name="Ogas R."/>
            <person name="Tomko P."/>
            <person name="Gavelis G."/>
            <person name="Widhalm J.R."/>
            <person name="Wisecaver J.H."/>
        </authorList>
    </citation>
    <scope>NUCLEOTIDE SEQUENCE</scope>
    <source>
        <strain evidence="2">ECLA1</strain>
    </source>
</reference>
<organism evidence="2 3">
    <name type="scientific">Elysia crispata</name>
    <name type="common">lettuce slug</name>
    <dbReference type="NCBI Taxonomy" id="231223"/>
    <lineage>
        <taxon>Eukaryota</taxon>
        <taxon>Metazoa</taxon>
        <taxon>Spiralia</taxon>
        <taxon>Lophotrochozoa</taxon>
        <taxon>Mollusca</taxon>
        <taxon>Gastropoda</taxon>
        <taxon>Heterobranchia</taxon>
        <taxon>Euthyneura</taxon>
        <taxon>Panpulmonata</taxon>
        <taxon>Sacoglossa</taxon>
        <taxon>Placobranchoidea</taxon>
        <taxon>Plakobranchidae</taxon>
        <taxon>Elysia</taxon>
    </lineage>
</organism>
<feature type="compositionally biased region" description="Polar residues" evidence="1">
    <location>
        <begin position="23"/>
        <end position="41"/>
    </location>
</feature>
<evidence type="ECO:0000256" key="1">
    <source>
        <dbReference type="SAM" id="MobiDB-lite"/>
    </source>
</evidence>
<dbReference type="Proteomes" id="UP001283361">
    <property type="component" value="Unassembled WGS sequence"/>
</dbReference>
<proteinExistence type="predicted"/>
<protein>
    <submittedName>
        <fullName evidence="2">Uncharacterized protein</fullName>
    </submittedName>
</protein>
<accession>A0AAE1CVR7</accession>
<feature type="region of interest" description="Disordered" evidence="1">
    <location>
        <begin position="23"/>
        <end position="54"/>
    </location>
</feature>
<evidence type="ECO:0000313" key="2">
    <source>
        <dbReference type="EMBL" id="KAK3739244.1"/>
    </source>
</evidence>
<keyword evidence="3" id="KW-1185">Reference proteome</keyword>